<name>A0A9C6WU21_ARADU</name>
<keyword evidence="2" id="KW-1185">Reference proteome</keyword>
<accession>A0A9C6WU21</accession>
<dbReference type="SUPFAM" id="SSF50965">
    <property type="entry name" value="Galactose oxidase, central domain"/>
    <property type="match status" value="1"/>
</dbReference>
<proteinExistence type="predicted"/>
<sequence>MESAETGECLWMVTDDYIFGIRVDKLENLGKNQDRDWKSLLEPAPFDFRLDLPESCSLHQYFIFDSKLFIVGDQTNSGAKIYQISYVGGDTLDISEAVATGAIPPLPTGDFSFLRNIKDDVYLVEDDATPPIGLYVLRSRSPNWHSVPAPPTELNSDNYNLLFGFVLNDKLFLHLPFAPGIAYVYDPQPNAWIKLERALSHPDYVSFLSVSFLGDVRHRSVVLTWTVEGLCGPGVKYDIHALLVDNQDYCILRHQRLDELCEAIQPSFFEPADLNLVDLGNSKVCVIIGGAAEVIPSVCILVVELGLVQEEEQQRFLSVRVLVNRVFDMRPYISKYGGLQGLCTSFLFSLSKGTSDIDRDAVKDHIGEEVPTLTSASLEAFSRKRSSGKDGPSTEGDNVVKVAQSKEISLQRTKLESAVVGLDKYLEVSQLKDKARELDMKDMTEALKAKEKESEEMVKQIATLQSQLKGRDEKIEALTLKVGELENALKDAKNSKEPMAFEMFGKGFDRAISQIKARAPEVNVVDMDVSKIVVNGVLVDADIPEEGCDVKENE</sequence>
<dbReference type="AlphaFoldDB" id="A0A9C6WU21"/>
<dbReference type="GeneID" id="107491604"/>
<evidence type="ECO:0000256" key="1">
    <source>
        <dbReference type="SAM" id="Coils"/>
    </source>
</evidence>
<dbReference type="InterPro" id="IPR011043">
    <property type="entry name" value="Gal_Oxase/kelch_b-propeller"/>
</dbReference>
<keyword evidence="1" id="KW-0175">Coiled coil</keyword>
<dbReference type="RefSeq" id="XP_052117845.1">
    <property type="nucleotide sequence ID" value="XM_052261885.1"/>
</dbReference>
<reference evidence="2" key="1">
    <citation type="journal article" date="2016" name="Nat. Genet.">
        <title>The genome sequences of Arachis duranensis and Arachis ipaensis, the diploid ancestors of cultivated peanut.</title>
        <authorList>
            <person name="Bertioli D.J."/>
            <person name="Cannon S.B."/>
            <person name="Froenicke L."/>
            <person name="Huang G."/>
            <person name="Farmer A.D."/>
            <person name="Cannon E.K."/>
            <person name="Liu X."/>
            <person name="Gao D."/>
            <person name="Clevenger J."/>
            <person name="Dash S."/>
            <person name="Ren L."/>
            <person name="Moretzsohn M.C."/>
            <person name="Shirasawa K."/>
            <person name="Huang W."/>
            <person name="Vidigal B."/>
            <person name="Abernathy B."/>
            <person name="Chu Y."/>
            <person name="Niederhuth C.E."/>
            <person name="Umale P."/>
            <person name="Araujo A.C."/>
            <person name="Kozik A."/>
            <person name="Kim K.D."/>
            <person name="Burow M.D."/>
            <person name="Varshney R.K."/>
            <person name="Wang X."/>
            <person name="Zhang X."/>
            <person name="Barkley N."/>
            <person name="Guimaraes P.M."/>
            <person name="Isobe S."/>
            <person name="Guo B."/>
            <person name="Liao B."/>
            <person name="Stalker H.T."/>
            <person name="Schmitz R.J."/>
            <person name="Scheffler B.E."/>
            <person name="Leal-Bertioli S.C."/>
            <person name="Xun X."/>
            <person name="Jackson S.A."/>
            <person name="Michelmore R."/>
            <person name="Ozias-Akins P."/>
        </authorList>
    </citation>
    <scope>NUCLEOTIDE SEQUENCE [LARGE SCALE GENOMIC DNA]</scope>
    <source>
        <strain evidence="2">cv. V14167</strain>
    </source>
</reference>
<dbReference type="Proteomes" id="UP000515211">
    <property type="component" value="Chromosome 5"/>
</dbReference>
<organism evidence="2 3">
    <name type="scientific">Arachis duranensis</name>
    <name type="common">Wild peanut</name>
    <dbReference type="NCBI Taxonomy" id="130453"/>
    <lineage>
        <taxon>Eukaryota</taxon>
        <taxon>Viridiplantae</taxon>
        <taxon>Streptophyta</taxon>
        <taxon>Embryophyta</taxon>
        <taxon>Tracheophyta</taxon>
        <taxon>Spermatophyta</taxon>
        <taxon>Magnoliopsida</taxon>
        <taxon>eudicotyledons</taxon>
        <taxon>Gunneridae</taxon>
        <taxon>Pentapetalae</taxon>
        <taxon>rosids</taxon>
        <taxon>fabids</taxon>
        <taxon>Fabales</taxon>
        <taxon>Fabaceae</taxon>
        <taxon>Papilionoideae</taxon>
        <taxon>50 kb inversion clade</taxon>
        <taxon>dalbergioids sensu lato</taxon>
        <taxon>Dalbergieae</taxon>
        <taxon>Pterocarpus clade</taxon>
        <taxon>Arachis</taxon>
    </lineage>
</organism>
<protein>
    <submittedName>
        <fullName evidence="3">Uncharacterized protein LOC107491604</fullName>
    </submittedName>
</protein>
<dbReference type="KEGG" id="adu:107491604"/>
<feature type="coiled-coil region" evidence="1">
    <location>
        <begin position="440"/>
        <end position="495"/>
    </location>
</feature>
<reference evidence="3" key="2">
    <citation type="submission" date="2025-08" db="UniProtKB">
        <authorList>
            <consortium name="RefSeq"/>
        </authorList>
    </citation>
    <scope>IDENTIFICATION</scope>
    <source>
        <tissue evidence="3">Whole plant</tissue>
    </source>
</reference>
<evidence type="ECO:0000313" key="3">
    <source>
        <dbReference type="RefSeq" id="XP_052117845.1"/>
    </source>
</evidence>
<gene>
    <name evidence="3" type="primary">LOC107491604</name>
</gene>
<evidence type="ECO:0000313" key="2">
    <source>
        <dbReference type="Proteomes" id="UP000515211"/>
    </source>
</evidence>